<name>W2P0Y7_PHYNI</name>
<sequence>MSAARHLQLHWILLKVEFWLALPVANFLLAPEVTARYC</sequence>
<organism evidence="1">
    <name type="scientific">Phytophthora nicotianae</name>
    <name type="common">Potato buckeye rot agent</name>
    <name type="synonym">Phytophthora parasitica</name>
    <dbReference type="NCBI Taxonomy" id="4792"/>
    <lineage>
        <taxon>Eukaryota</taxon>
        <taxon>Sar</taxon>
        <taxon>Stramenopiles</taxon>
        <taxon>Oomycota</taxon>
        <taxon>Peronosporomycetes</taxon>
        <taxon>Peronosporales</taxon>
        <taxon>Peronosporaceae</taxon>
        <taxon>Phytophthora</taxon>
    </lineage>
</organism>
<accession>W2P0Y7</accession>
<dbReference type="AlphaFoldDB" id="W2P0Y7"/>
<protein>
    <submittedName>
        <fullName evidence="1">Uncharacterized protein</fullName>
    </submittedName>
</protein>
<reference evidence="1" key="1">
    <citation type="submission" date="2013-11" db="EMBL/GenBank/DDBJ databases">
        <title>The Genome Sequence of Phytophthora parasitica IAC_01/95.</title>
        <authorList>
            <consortium name="The Broad Institute Genomics Platform"/>
            <person name="Russ C."/>
            <person name="Tyler B."/>
            <person name="Panabieres F."/>
            <person name="Shan W."/>
            <person name="Tripathy S."/>
            <person name="Grunwald N."/>
            <person name="Machado M."/>
            <person name="Johnson C.S."/>
            <person name="Arredondo F."/>
            <person name="Hong C."/>
            <person name="Coffey M."/>
            <person name="Young S.K."/>
            <person name="Zeng Q."/>
            <person name="Gargeya S."/>
            <person name="Fitzgerald M."/>
            <person name="Abouelleil A."/>
            <person name="Alvarado L."/>
            <person name="Chapman S.B."/>
            <person name="Gainer-Dewar J."/>
            <person name="Goldberg J."/>
            <person name="Griggs A."/>
            <person name="Gujja S."/>
            <person name="Hansen M."/>
            <person name="Howarth C."/>
            <person name="Imamovic A."/>
            <person name="Ireland A."/>
            <person name="Larimer J."/>
            <person name="McCowan C."/>
            <person name="Murphy C."/>
            <person name="Pearson M."/>
            <person name="Poon T.W."/>
            <person name="Priest M."/>
            <person name="Roberts A."/>
            <person name="Saif S."/>
            <person name="Shea T."/>
            <person name="Sykes S."/>
            <person name="Wortman J."/>
            <person name="Nusbaum C."/>
            <person name="Birren B."/>
        </authorList>
    </citation>
    <scope>NUCLEOTIDE SEQUENCE [LARGE SCALE GENOMIC DNA]</scope>
    <source>
        <strain evidence="1">IAC_01/95</strain>
    </source>
</reference>
<evidence type="ECO:0000313" key="1">
    <source>
        <dbReference type="EMBL" id="ETM53589.1"/>
    </source>
</evidence>
<dbReference type="Proteomes" id="UP000054532">
    <property type="component" value="Unassembled WGS sequence"/>
</dbReference>
<proteinExistence type="predicted"/>
<dbReference type="EMBL" id="KI691285">
    <property type="protein sequence ID" value="ETM53589.1"/>
    <property type="molecule type" value="Genomic_DNA"/>
</dbReference>
<gene>
    <name evidence="1" type="ORF">L914_02946</name>
</gene>